<evidence type="ECO:0000313" key="4">
    <source>
        <dbReference type="Proteomes" id="UP000831796"/>
    </source>
</evidence>
<sequence>MENNVVNTPIDPKQVPGWGVDADPKNDPTYPMRARMNVTQDPDSKHRPATLQPMEVEKLRSIERPNVSAVYGTTVPPMGLSGVIRRFAFKYSENRYRHWLPLIVADRVGVVEGILQDLMHGKVPNIWAEKGYNVEWKHNRTAFITKMSIITAVTAGTILWLNSGEKKKGFRRRDNERRY</sequence>
<dbReference type="RefSeq" id="WP_244674103.1">
    <property type="nucleotide sequence ID" value="NZ_CP095046.1"/>
</dbReference>
<proteinExistence type="predicted"/>
<dbReference type="Proteomes" id="UP000831796">
    <property type="component" value="Chromosome"/>
</dbReference>
<accession>A0A8T9Q0Y8</accession>
<keyword evidence="2" id="KW-1133">Transmembrane helix</keyword>
<dbReference type="KEGG" id="hcu:MUN79_18520"/>
<gene>
    <name evidence="3" type="ORF">MUN79_18520</name>
</gene>
<reference evidence="3" key="1">
    <citation type="submission" date="2022-04" db="EMBL/GenBank/DDBJ databases">
        <title>Hymenobacter sp. isolated from the air.</title>
        <authorList>
            <person name="Won M."/>
            <person name="Lee C.-M."/>
            <person name="Woen H.-Y."/>
            <person name="Kwon S.-W."/>
        </authorList>
    </citation>
    <scope>NUCLEOTIDE SEQUENCE</scope>
    <source>
        <strain evidence="3">5116S-3</strain>
    </source>
</reference>
<evidence type="ECO:0000256" key="1">
    <source>
        <dbReference type="SAM" id="MobiDB-lite"/>
    </source>
</evidence>
<organism evidence="3 4">
    <name type="scientific">Hymenobacter cellulosilyticus</name>
    <dbReference type="NCBI Taxonomy" id="2932248"/>
    <lineage>
        <taxon>Bacteria</taxon>
        <taxon>Pseudomonadati</taxon>
        <taxon>Bacteroidota</taxon>
        <taxon>Cytophagia</taxon>
        <taxon>Cytophagales</taxon>
        <taxon>Hymenobacteraceae</taxon>
        <taxon>Hymenobacter</taxon>
    </lineage>
</organism>
<keyword evidence="4" id="KW-1185">Reference proteome</keyword>
<dbReference type="EMBL" id="CP095046">
    <property type="protein sequence ID" value="UOQ70685.1"/>
    <property type="molecule type" value="Genomic_DNA"/>
</dbReference>
<evidence type="ECO:0000256" key="2">
    <source>
        <dbReference type="SAM" id="Phobius"/>
    </source>
</evidence>
<name>A0A8T9Q0Y8_9BACT</name>
<feature type="transmembrane region" description="Helical" evidence="2">
    <location>
        <begin position="143"/>
        <end position="163"/>
    </location>
</feature>
<feature type="region of interest" description="Disordered" evidence="1">
    <location>
        <begin position="1"/>
        <end position="31"/>
    </location>
</feature>
<dbReference type="AlphaFoldDB" id="A0A8T9Q0Y8"/>
<keyword evidence="2" id="KW-0472">Membrane</keyword>
<keyword evidence="2" id="KW-0812">Transmembrane</keyword>
<protein>
    <submittedName>
        <fullName evidence="3">Uncharacterized protein</fullName>
    </submittedName>
</protein>
<evidence type="ECO:0000313" key="3">
    <source>
        <dbReference type="EMBL" id="UOQ70685.1"/>
    </source>
</evidence>